<feature type="domain" description="ATPase BadF/BadG/BcrA/BcrD type" evidence="1">
    <location>
        <begin position="323"/>
        <end position="577"/>
    </location>
</feature>
<evidence type="ECO:0000313" key="3">
    <source>
        <dbReference type="EMBL" id="MSR94833.1"/>
    </source>
</evidence>
<dbReference type="Pfam" id="PF01869">
    <property type="entry name" value="BcrAD_BadFG"/>
    <property type="match status" value="2"/>
</dbReference>
<dbReference type="EMBL" id="VULY01000018">
    <property type="protein sequence ID" value="MSR94833.1"/>
    <property type="molecule type" value="Genomic_DNA"/>
</dbReference>
<dbReference type="Proteomes" id="UP000434409">
    <property type="component" value="Unassembled WGS sequence"/>
</dbReference>
<reference evidence="3 4" key="1">
    <citation type="submission" date="2019-08" db="EMBL/GenBank/DDBJ databases">
        <title>In-depth cultivation of the pig gut microbiome towards novel bacterial diversity and tailored functional studies.</title>
        <authorList>
            <person name="Wylensek D."/>
            <person name="Hitch T.C.A."/>
            <person name="Clavel T."/>
        </authorList>
    </citation>
    <scope>NUCLEOTIDE SEQUENCE [LARGE SCALE GENOMIC DNA]</scope>
    <source>
        <strain evidence="3 4">68-1-5</strain>
    </source>
</reference>
<comment type="caution">
    <text evidence="3">The sequence shown here is derived from an EMBL/GenBank/DDBJ whole genome shotgun (WGS) entry which is preliminary data.</text>
</comment>
<dbReference type="Pfam" id="PF09989">
    <property type="entry name" value="DUF2229"/>
    <property type="match status" value="1"/>
</dbReference>
<organism evidence="3 4">
    <name type="scientific">Suipraeoptans intestinalis</name>
    <dbReference type="NCBI Taxonomy" id="2606628"/>
    <lineage>
        <taxon>Bacteria</taxon>
        <taxon>Bacillati</taxon>
        <taxon>Bacillota</taxon>
        <taxon>Clostridia</taxon>
        <taxon>Lachnospirales</taxon>
        <taxon>Lachnospiraceae</taxon>
        <taxon>Suipraeoptans</taxon>
    </lineage>
</organism>
<dbReference type="SUPFAM" id="SSF53067">
    <property type="entry name" value="Actin-like ATPase domain"/>
    <property type="match status" value="2"/>
</dbReference>
<feature type="domain" description="ATPase BadF/BadG/BcrA/BcrD type" evidence="1">
    <location>
        <begin position="8"/>
        <end position="258"/>
    </location>
</feature>
<evidence type="ECO:0000259" key="2">
    <source>
        <dbReference type="Pfam" id="PF09989"/>
    </source>
</evidence>
<evidence type="ECO:0000313" key="4">
    <source>
        <dbReference type="Proteomes" id="UP000434409"/>
    </source>
</evidence>
<proteinExistence type="predicted"/>
<name>A0A6N7UTG1_9FIRM</name>
<protein>
    <submittedName>
        <fullName evidence="3">2-hydroxyacyl-CoA dehydratase</fullName>
    </submittedName>
</protein>
<dbReference type="InterPro" id="IPR002731">
    <property type="entry name" value="ATPase_BadF"/>
</dbReference>
<evidence type="ECO:0000259" key="1">
    <source>
        <dbReference type="Pfam" id="PF01869"/>
    </source>
</evidence>
<dbReference type="InterPro" id="IPR018709">
    <property type="entry name" value="CoA_activase_DUF2229"/>
</dbReference>
<dbReference type="CDD" id="cd24035">
    <property type="entry name" value="ASKHA_NBD_O66634-like_rpt2"/>
    <property type="match status" value="1"/>
</dbReference>
<sequence>MDSVTYTLGIDIGSTTVKIAILNDSRELVFSDYERHFANIQPALSDLLGRAVHQLGPVLASPVITGSGGLTLANHLGVPFVQEVVAVSAALQHEAPQTDVAIELGGEDAKIIYFEGGNVEQRMNGVCAGGTGSFIDQMASLLQTDASGLNEYARHYQALYSIAARCGVFAKSDIQPLINEGASKEDLAASIFQAVVNQTISGLACGKPIRGHVAFLGGPLHFLSELKEAFVRTLKLDDAHIVAPAHSHLFAAIGSALNAKEGSPVSLLKMQQQLKGRIQMDFEVARLEPLFSSQAEFEEFSARHAKHQVPFGDLPSYRGKAFLGIDAGSTTTKVALVGEDGTLLYSFYRNNEGDPLGTTITAIKDIYQQLPDGVSIVHSCSTGYGEALVKAALLLDEGEVETVSHYYAASFFEPSVDCILDIGGQDMKCIKIKNQTVDSVQLNEACSAGCGSFIETFAKSLNYSVEDFAQEALFAHHPIDLGTRCTVFMNSKVKQAQKEGAEVSDISAGLAYSVIKNALFKVIKVADASELGHHIVVQGGTFYNNAVLRSFEKIADCHAIRPDIAGIMGAFGAALIARERYVECEGTTMLSIDEIQRLEYSTSMAKCGLCTNNCRLTINKFSGNRRFITGNRCERGIGKEKRQNSLPNLFDYKLKRYFDYEPLSPQEARRGTIGIPRVLNLYENYPFWFTFFHRLGFRVVLSPLSNRKIYELGIESIPSESECYPAKLAHGHVQWLIQQGIRRIFYPSIAYERNEFQESNNHYNCPIVTSYPENIKNNMDAIIHGEVDFRHPFLSFQSEETVSYRLIEEFSDEIPAEEIKQAVHAAWEELACCRRDLQKEGERTLAFLKETGNQGIVLAGRPYHMDPEVNHGIPELIHSYNIAVLTEDSISHLGVVDRPLNVMDQWMYHSRLYAAASYVKTTDNLELIQLNSFGCGLDAVTTDEVADILTHSNKIYTTLKIDEVNNLGAARIRIRSLLAAIRVRKQRQSLSDPASSAIKKVPFTKDMRKEYTILCPQMSPIHFELLETAFRASGYRVAVLPNDNRQAVDVGLKYVNNDACYPSLIVVGQIMEAILSGEYDTDKLAVIISQTGGGCRASNYIGFIRRALKKAGYSHIPVISINLSGLEGNPGFKITPSLVLRGIYGAVLGDIFMKCVYRIRPYEQIAGSTDAMHRKWVKVCQEFLSAPYPSRRKFKQLCRQIIEDFDQNIPLTDVKKPRVGVVGEILVKFLPAANNHLVELLEKEGAEAVVPDLLDFLLYCFYNQNFKVSHLGMKKSKAVLGNLGIRVLEWFRAPASLAFANSKHFDPPADIRHLGKMASDFVSLGNQTGEGWFLTGEMLELIQNDAPNIVCTQPFACLPNHVVGKGVIKELRRIHPSSNVVAIDFDPGASEVNQLNRIKLMLSTAHKNLEASLCQE</sequence>
<dbReference type="PANTHER" id="PTHR32329:SF4">
    <property type="entry name" value="ACTIVATOR OF 2-HYDROXYACYL-COA DEHYDRATASE"/>
    <property type="match status" value="1"/>
</dbReference>
<dbReference type="CDD" id="cd24034">
    <property type="entry name" value="ASKHA_NBD_O66634-like_rpt1"/>
    <property type="match status" value="1"/>
</dbReference>
<dbReference type="RefSeq" id="WP_154478720.1">
    <property type="nucleotide sequence ID" value="NZ_VULY01000018.1"/>
</dbReference>
<accession>A0A6N7UTG1</accession>
<gene>
    <name evidence="3" type="ORF">FYJ34_11320</name>
</gene>
<dbReference type="Gene3D" id="3.30.420.40">
    <property type="match status" value="4"/>
</dbReference>
<keyword evidence="4" id="KW-1185">Reference proteome</keyword>
<feature type="domain" description="DUF2229" evidence="2">
    <location>
        <begin position="672"/>
        <end position="890"/>
    </location>
</feature>
<dbReference type="InterPro" id="IPR051805">
    <property type="entry name" value="Dehydratase_Activator_Redct"/>
</dbReference>
<dbReference type="PANTHER" id="PTHR32329">
    <property type="entry name" value="BIFUNCTIONAL PROTEIN [INCLUDES 2-HYDROXYACYL-COA DEHYDRATASE (N-TER) AND ITS ACTIVATOR DOMAIN (C_TERM)-RELATED"/>
    <property type="match status" value="1"/>
</dbReference>
<dbReference type="InterPro" id="IPR043129">
    <property type="entry name" value="ATPase_NBD"/>
</dbReference>